<protein>
    <submittedName>
        <fullName evidence="1">Uncharacterized protein</fullName>
    </submittedName>
</protein>
<evidence type="ECO:0000313" key="1">
    <source>
        <dbReference type="EMBL" id="TDT15905.1"/>
    </source>
</evidence>
<reference evidence="1 2" key="1">
    <citation type="submission" date="2019-03" db="EMBL/GenBank/DDBJ databases">
        <title>Sequencing the genomes of 1000 actinobacteria strains.</title>
        <authorList>
            <person name="Klenk H.-P."/>
        </authorList>
    </citation>
    <scope>NUCLEOTIDE SEQUENCE [LARGE SCALE GENOMIC DNA]</scope>
    <source>
        <strain evidence="1 2">DSM 18936</strain>
    </source>
</reference>
<comment type="caution">
    <text evidence="1">The sequence shown here is derived from an EMBL/GenBank/DDBJ whole genome shotgun (WGS) entry which is preliminary data.</text>
</comment>
<accession>A0A4R7HXV6</accession>
<dbReference type="Proteomes" id="UP000294558">
    <property type="component" value="Unassembled WGS sequence"/>
</dbReference>
<dbReference type="EMBL" id="SOAU01000001">
    <property type="protein sequence ID" value="TDT15905.1"/>
    <property type="molecule type" value="Genomic_DNA"/>
</dbReference>
<name>A0A4R7HXV6_9ACTN</name>
<proteinExistence type="predicted"/>
<evidence type="ECO:0000313" key="2">
    <source>
        <dbReference type="Proteomes" id="UP000294558"/>
    </source>
</evidence>
<sequence>MTSGLLVEIDVASLLCQVDVRVVTLDLVHIASRRAVATMIAMAVPFALCAACSDSDETGPTATAQEGIADSSGLGPFEPLLGVGSVVDATVEALEGPTATLDELGGLEYAGRSESPDEWTTPLGLPVVVLADVAHVESVGGSERAESVDRMAKEAAAGDGSLEVLAPVGVFTVGTRYEFWLAPESDGGLMTYLAFDEDGKPVPGLGLPGAEDAFARASDVAAAGRIPALAQLASELNAASKGAADGPMMVELFGADSSASSVDADQVPATSDGPVDGVEYADVAVLVSGVTDGEAYSLAGSTTLGWFAAGNGLASIRGRVPQGESLRLIRRAEPGGGAVPVEGAPILRAPTESGVQWFLYEIDRDGTPTLDTDLAPEEVDAVIQVTVGIDP</sequence>
<dbReference type="AlphaFoldDB" id="A0A4R7HXV6"/>
<gene>
    <name evidence="1" type="ORF">BDK89_1485</name>
</gene>
<organism evidence="1 2">
    <name type="scientific">Ilumatobacter fluminis</name>
    <dbReference type="NCBI Taxonomy" id="467091"/>
    <lineage>
        <taxon>Bacteria</taxon>
        <taxon>Bacillati</taxon>
        <taxon>Actinomycetota</taxon>
        <taxon>Acidimicrobiia</taxon>
        <taxon>Acidimicrobiales</taxon>
        <taxon>Ilumatobacteraceae</taxon>
        <taxon>Ilumatobacter</taxon>
    </lineage>
</organism>
<keyword evidence="2" id="KW-1185">Reference proteome</keyword>